<organism evidence="1 2">
    <name type="scientific">Stieleria marina</name>
    <dbReference type="NCBI Taxonomy" id="1930275"/>
    <lineage>
        <taxon>Bacteria</taxon>
        <taxon>Pseudomonadati</taxon>
        <taxon>Planctomycetota</taxon>
        <taxon>Planctomycetia</taxon>
        <taxon>Pirellulales</taxon>
        <taxon>Pirellulaceae</taxon>
        <taxon>Stieleria</taxon>
    </lineage>
</organism>
<protein>
    <submittedName>
        <fullName evidence="1">Uncharacterized protein</fullName>
    </submittedName>
</protein>
<reference evidence="1 2" key="1">
    <citation type="submission" date="2019-02" db="EMBL/GenBank/DDBJ databases">
        <title>Deep-cultivation of Planctomycetes and their phenomic and genomic characterization uncovers novel biology.</title>
        <authorList>
            <person name="Wiegand S."/>
            <person name="Jogler M."/>
            <person name="Boedeker C."/>
            <person name="Pinto D."/>
            <person name="Vollmers J."/>
            <person name="Rivas-Marin E."/>
            <person name="Kohn T."/>
            <person name="Peeters S.H."/>
            <person name="Heuer A."/>
            <person name="Rast P."/>
            <person name="Oberbeckmann S."/>
            <person name="Bunk B."/>
            <person name="Jeske O."/>
            <person name="Meyerdierks A."/>
            <person name="Storesund J.E."/>
            <person name="Kallscheuer N."/>
            <person name="Luecker S."/>
            <person name="Lage O.M."/>
            <person name="Pohl T."/>
            <person name="Merkel B.J."/>
            <person name="Hornburger P."/>
            <person name="Mueller R.-W."/>
            <person name="Bruemmer F."/>
            <person name="Labrenz M."/>
            <person name="Spormann A.M."/>
            <person name="Op den Camp H."/>
            <person name="Overmann J."/>
            <person name="Amann R."/>
            <person name="Jetten M.S.M."/>
            <person name="Mascher T."/>
            <person name="Medema M.H."/>
            <person name="Devos D.P."/>
            <person name="Kaster A.-K."/>
            <person name="Ovreas L."/>
            <person name="Rohde M."/>
            <person name="Galperin M.Y."/>
            <person name="Jogler C."/>
        </authorList>
    </citation>
    <scope>NUCLEOTIDE SEQUENCE [LARGE SCALE GENOMIC DNA]</scope>
    <source>
        <strain evidence="1 2">K23_9</strain>
    </source>
</reference>
<keyword evidence="2" id="KW-1185">Reference proteome</keyword>
<dbReference type="RefSeq" id="WP_145420443.1">
    <property type="nucleotide sequence ID" value="NZ_CP036526.1"/>
</dbReference>
<proteinExistence type="predicted"/>
<dbReference type="EMBL" id="CP036526">
    <property type="protein sequence ID" value="QDT12560.1"/>
    <property type="molecule type" value="Genomic_DNA"/>
</dbReference>
<accession>A0A517NZJ9</accession>
<evidence type="ECO:0000313" key="1">
    <source>
        <dbReference type="EMBL" id="QDT12560.1"/>
    </source>
</evidence>
<gene>
    <name evidence="1" type="ORF">K239x_45700</name>
</gene>
<name>A0A517NZJ9_9BACT</name>
<dbReference type="AlphaFoldDB" id="A0A517NZJ9"/>
<dbReference type="Proteomes" id="UP000319817">
    <property type="component" value="Chromosome"/>
</dbReference>
<evidence type="ECO:0000313" key="2">
    <source>
        <dbReference type="Proteomes" id="UP000319817"/>
    </source>
</evidence>
<dbReference type="OrthoDB" id="289881at2"/>
<sequence>MAIRSGRFTGDATQILVGNRRGLPIIDGHGGTYRIFNSGYSAFLVAIRGQPNIVLPADCSVDVRPGSGDIMIKRVPATPTTPAGDKMVEGIYEFLSEHSEVRSGRFSKVSGMFSIVSDANPNAKSVLYRVINSGNDAFKIFRLHPTAPTLVTNLKPKTSIDIELDGNGMEVELISSAKGIYFHLDQVGDVRSGRFKIGPKIPTHPDPSLDHVIINTLRNGRRDNYFRVFNSGDHSFKLHGLAAPVTITSGMSFDFKVARANDIVSVQGLNGTDEIEGSFDFVPPHV</sequence>